<evidence type="ECO:0000313" key="10">
    <source>
        <dbReference type="EMBL" id="PSR34962.1"/>
    </source>
</evidence>
<accession>A0A2T2XKD9</accession>
<dbReference type="Proteomes" id="UP000242972">
    <property type="component" value="Unassembled WGS sequence"/>
</dbReference>
<reference evidence="10 11" key="1">
    <citation type="journal article" date="2014" name="BMC Genomics">
        <title>Comparison of environmental and isolate Sulfobacillus genomes reveals diverse carbon, sulfur, nitrogen, and hydrogen metabolisms.</title>
        <authorList>
            <person name="Justice N.B."/>
            <person name="Norman A."/>
            <person name="Brown C.T."/>
            <person name="Singh A."/>
            <person name="Thomas B.C."/>
            <person name="Banfield J.F."/>
        </authorList>
    </citation>
    <scope>NUCLEOTIDE SEQUENCE [LARGE SCALE GENOMIC DNA]</scope>
    <source>
        <strain evidence="10">AMDSBA4</strain>
    </source>
</reference>
<keyword evidence="6" id="KW-0564">Palmitate</keyword>
<dbReference type="EMBL" id="PXYW01000005">
    <property type="protein sequence ID" value="PSR34962.1"/>
    <property type="molecule type" value="Genomic_DNA"/>
</dbReference>
<protein>
    <submittedName>
        <fullName evidence="10">Spore gernimation protein</fullName>
    </submittedName>
</protein>
<dbReference type="PANTHER" id="PTHR35789:SF1">
    <property type="entry name" value="SPORE GERMINATION PROTEIN B3"/>
    <property type="match status" value="1"/>
</dbReference>
<dbReference type="InterPro" id="IPR057336">
    <property type="entry name" value="GerAC_N"/>
</dbReference>
<feature type="domain" description="Spore germination protein N-terminal" evidence="9">
    <location>
        <begin position="27"/>
        <end position="202"/>
    </location>
</feature>
<keyword evidence="3" id="KW-0309">Germination</keyword>
<proteinExistence type="inferred from homology"/>
<dbReference type="GO" id="GO:0009847">
    <property type="term" value="P:spore germination"/>
    <property type="evidence" value="ECO:0007669"/>
    <property type="project" value="InterPro"/>
</dbReference>
<dbReference type="NCBIfam" id="TIGR02887">
    <property type="entry name" value="spore_ger_x_C"/>
    <property type="match status" value="1"/>
</dbReference>
<dbReference type="Pfam" id="PF05504">
    <property type="entry name" value="Spore_GerAC"/>
    <property type="match status" value="1"/>
</dbReference>
<comment type="caution">
    <text evidence="10">The sequence shown here is derived from an EMBL/GenBank/DDBJ whole genome shotgun (WGS) entry which is preliminary data.</text>
</comment>
<evidence type="ECO:0000256" key="2">
    <source>
        <dbReference type="ARBA" id="ARBA00007886"/>
    </source>
</evidence>
<keyword evidence="5" id="KW-0472">Membrane</keyword>
<sequence length="373" mass="41299">MTRFKVWVKIATVFGLVFLLTGCWGNRPVNDRILVLCMGIDPAKSPNQFTVIFQSPTPSAVTNSSQGSSSASGGQSEVFAVKGTGQSLEAAFNQAQAKVSKDLYLGQLQLLVISNQLKPMLLKRAITSLQSIGTLDKTPYIVVANGSAFRMLQQTSPQAKFPSLYFISLFGCVSCQTDALGIRFWQYLVRIDTRGVDPYLPVALPFSQGYRVDRVALYRGYHYITMLDPIQTTTFGILQGLSHKVSVFLPKQQATVAFLTGPSHLTTQVINGQVRATFDIHLTAMLMGLDAHTETPQKISEISQTTSQIIAKRCVALVRQLQRQDVDPLGIGRMLSWQHPHTFSNFVHWHQEYPKVHVVVHCVVKITDVGTTK</sequence>
<evidence type="ECO:0000256" key="5">
    <source>
        <dbReference type="ARBA" id="ARBA00023136"/>
    </source>
</evidence>
<keyword evidence="7" id="KW-0449">Lipoprotein</keyword>
<comment type="similarity">
    <text evidence="2">Belongs to the GerABKC lipoprotein family.</text>
</comment>
<gene>
    <name evidence="10" type="ORF">C7B46_03355</name>
</gene>
<feature type="domain" description="Spore germination GerAC-like C-terminal" evidence="8">
    <location>
        <begin position="215"/>
        <end position="370"/>
    </location>
</feature>
<evidence type="ECO:0000259" key="9">
    <source>
        <dbReference type="Pfam" id="PF25198"/>
    </source>
</evidence>
<dbReference type="Pfam" id="PF25198">
    <property type="entry name" value="Spore_GerAC_N"/>
    <property type="match status" value="1"/>
</dbReference>
<dbReference type="AlphaFoldDB" id="A0A2T2XKD9"/>
<dbReference type="PROSITE" id="PS51257">
    <property type="entry name" value="PROKAR_LIPOPROTEIN"/>
    <property type="match status" value="1"/>
</dbReference>
<evidence type="ECO:0000256" key="4">
    <source>
        <dbReference type="ARBA" id="ARBA00022729"/>
    </source>
</evidence>
<evidence type="ECO:0000256" key="6">
    <source>
        <dbReference type="ARBA" id="ARBA00023139"/>
    </source>
</evidence>
<evidence type="ECO:0000259" key="8">
    <source>
        <dbReference type="Pfam" id="PF05504"/>
    </source>
</evidence>
<evidence type="ECO:0000256" key="7">
    <source>
        <dbReference type="ARBA" id="ARBA00023288"/>
    </source>
</evidence>
<keyword evidence="4" id="KW-0732">Signal</keyword>
<evidence type="ECO:0000313" key="11">
    <source>
        <dbReference type="Proteomes" id="UP000242972"/>
    </source>
</evidence>
<dbReference type="InterPro" id="IPR008844">
    <property type="entry name" value="Spore_GerAC-like"/>
</dbReference>
<organism evidence="10 11">
    <name type="scientific">Sulfobacillus benefaciens</name>
    <dbReference type="NCBI Taxonomy" id="453960"/>
    <lineage>
        <taxon>Bacteria</taxon>
        <taxon>Bacillati</taxon>
        <taxon>Bacillota</taxon>
        <taxon>Clostridia</taxon>
        <taxon>Eubacteriales</taxon>
        <taxon>Clostridiales Family XVII. Incertae Sedis</taxon>
        <taxon>Sulfobacillus</taxon>
    </lineage>
</organism>
<comment type="subcellular location">
    <subcellularLocation>
        <location evidence="1">Membrane</location>
        <topology evidence="1">Lipid-anchor</topology>
    </subcellularLocation>
</comment>
<dbReference type="PANTHER" id="PTHR35789">
    <property type="entry name" value="SPORE GERMINATION PROTEIN B3"/>
    <property type="match status" value="1"/>
</dbReference>
<evidence type="ECO:0000256" key="3">
    <source>
        <dbReference type="ARBA" id="ARBA00022544"/>
    </source>
</evidence>
<dbReference type="InterPro" id="IPR038501">
    <property type="entry name" value="Spore_GerAC_C_sf"/>
</dbReference>
<dbReference type="InterPro" id="IPR046953">
    <property type="entry name" value="Spore_GerAC-like_C"/>
</dbReference>
<name>A0A2T2XKD9_9FIRM</name>
<dbReference type="Gene3D" id="3.30.300.210">
    <property type="entry name" value="Nutrient germinant receptor protein C, domain 3"/>
    <property type="match status" value="1"/>
</dbReference>
<evidence type="ECO:0000256" key="1">
    <source>
        <dbReference type="ARBA" id="ARBA00004635"/>
    </source>
</evidence>
<dbReference type="GO" id="GO:0016020">
    <property type="term" value="C:membrane"/>
    <property type="evidence" value="ECO:0007669"/>
    <property type="project" value="UniProtKB-SubCell"/>
</dbReference>